<reference evidence="1 2" key="1">
    <citation type="submission" date="2019-04" db="EMBL/GenBank/DDBJ databases">
        <title>Friends and foes A comparative genomics study of 23 Aspergillus species from section Flavi.</title>
        <authorList>
            <consortium name="DOE Joint Genome Institute"/>
            <person name="Kjaerbolling I."/>
            <person name="Vesth T."/>
            <person name="Frisvad J.C."/>
            <person name="Nybo J.L."/>
            <person name="Theobald S."/>
            <person name="Kildgaard S."/>
            <person name="Isbrandt T."/>
            <person name="Kuo A."/>
            <person name="Sato A."/>
            <person name="Lyhne E.K."/>
            <person name="Kogle M.E."/>
            <person name="Wiebenga A."/>
            <person name="Kun R.S."/>
            <person name="Lubbers R.J."/>
            <person name="Makela M.R."/>
            <person name="Barry K."/>
            <person name="Chovatia M."/>
            <person name="Clum A."/>
            <person name="Daum C."/>
            <person name="Haridas S."/>
            <person name="He G."/>
            <person name="LaButti K."/>
            <person name="Lipzen A."/>
            <person name="Mondo S."/>
            <person name="Riley R."/>
            <person name="Salamov A."/>
            <person name="Simmons B.A."/>
            <person name="Magnuson J.K."/>
            <person name="Henrissat B."/>
            <person name="Mortensen U.H."/>
            <person name="Larsen T.O."/>
            <person name="Devries R.P."/>
            <person name="Grigoriev I.V."/>
            <person name="Machida M."/>
            <person name="Baker S.E."/>
            <person name="Andersen M.R."/>
        </authorList>
    </citation>
    <scope>NUCLEOTIDE SEQUENCE [LARGE SCALE GENOMIC DNA]</scope>
    <source>
        <strain evidence="1 2">CBS 117625</strain>
    </source>
</reference>
<dbReference type="RefSeq" id="XP_031917636.1">
    <property type="nucleotide sequence ID" value="XM_032052239.1"/>
</dbReference>
<dbReference type="AlphaFoldDB" id="A0A5N6T5I1"/>
<proteinExistence type="predicted"/>
<sequence length="85" mass="9774">MTRFIPFAIRLLSSSFSYGWTRGISDRKTEKKVFQTASSCSVPALLIMLFCALVRLDASLLYRYRALAMENIPFDLKNFFHSLSL</sequence>
<name>A0A5N6T5I1_ASPPS</name>
<keyword evidence="2" id="KW-1185">Reference proteome</keyword>
<organism evidence="1 2">
    <name type="scientific">Aspergillus pseudotamarii</name>
    <dbReference type="NCBI Taxonomy" id="132259"/>
    <lineage>
        <taxon>Eukaryota</taxon>
        <taxon>Fungi</taxon>
        <taxon>Dikarya</taxon>
        <taxon>Ascomycota</taxon>
        <taxon>Pezizomycotina</taxon>
        <taxon>Eurotiomycetes</taxon>
        <taxon>Eurotiomycetidae</taxon>
        <taxon>Eurotiales</taxon>
        <taxon>Aspergillaceae</taxon>
        <taxon>Aspergillus</taxon>
        <taxon>Aspergillus subgen. Circumdati</taxon>
    </lineage>
</organism>
<dbReference type="Proteomes" id="UP000325672">
    <property type="component" value="Unassembled WGS sequence"/>
</dbReference>
<protein>
    <submittedName>
        <fullName evidence="1">Uncharacterized protein</fullName>
    </submittedName>
</protein>
<accession>A0A5N6T5I1</accession>
<dbReference type="EMBL" id="ML743557">
    <property type="protein sequence ID" value="KAE8141573.1"/>
    <property type="molecule type" value="Genomic_DNA"/>
</dbReference>
<gene>
    <name evidence="1" type="ORF">BDV38DRAFT_189590</name>
</gene>
<dbReference type="OrthoDB" id="590761at2759"/>
<evidence type="ECO:0000313" key="2">
    <source>
        <dbReference type="Proteomes" id="UP000325672"/>
    </source>
</evidence>
<evidence type="ECO:0000313" key="1">
    <source>
        <dbReference type="EMBL" id="KAE8141573.1"/>
    </source>
</evidence>
<dbReference type="GeneID" id="43636449"/>